<proteinExistence type="predicted"/>
<name>A0A644TJX8_9ZZZZ</name>
<dbReference type="InterPro" id="IPR036514">
    <property type="entry name" value="SGNH_hydro_sf"/>
</dbReference>
<dbReference type="Pfam" id="PF13472">
    <property type="entry name" value="Lipase_GDSL_2"/>
    <property type="match status" value="1"/>
</dbReference>
<comment type="caution">
    <text evidence="2">The sequence shown here is derived from an EMBL/GenBank/DDBJ whole genome shotgun (WGS) entry which is preliminary data.</text>
</comment>
<accession>A0A644TJX8</accession>
<organism evidence="2">
    <name type="scientific">bioreactor metagenome</name>
    <dbReference type="NCBI Taxonomy" id="1076179"/>
    <lineage>
        <taxon>unclassified sequences</taxon>
        <taxon>metagenomes</taxon>
        <taxon>ecological metagenomes</taxon>
    </lineage>
</organism>
<dbReference type="InterPro" id="IPR013830">
    <property type="entry name" value="SGNH_hydro"/>
</dbReference>
<protein>
    <recommendedName>
        <fullName evidence="1">SGNH hydrolase-type esterase domain-containing protein</fullName>
    </recommendedName>
</protein>
<sequence length="201" mass="22472">MGSICCGILALFMGVIMKNTIACFGDSLIYGFPFGKEQSWLTRVHKLNTDIILLNYGECGATCDDIFANMKRSALKPEVKHIMFLGGANDVLQNRPIKFVIGDVEQAIMWANGQGYIFALVLPWLTAEASLNRKIEELREKFCAQFSTACQIFDWQPAIGFNRMELSSAYLDGVHPTIGTYDKIGRYASPLIELWLEGEKA</sequence>
<dbReference type="EMBL" id="VSSQ01000035">
    <property type="protein sequence ID" value="MPL66999.1"/>
    <property type="molecule type" value="Genomic_DNA"/>
</dbReference>
<evidence type="ECO:0000313" key="2">
    <source>
        <dbReference type="EMBL" id="MPL66999.1"/>
    </source>
</evidence>
<dbReference type="AlphaFoldDB" id="A0A644TJX8"/>
<gene>
    <name evidence="2" type="ORF">SDC9_12688</name>
</gene>
<feature type="domain" description="SGNH hydrolase-type esterase" evidence="1">
    <location>
        <begin position="23"/>
        <end position="177"/>
    </location>
</feature>
<reference evidence="2" key="1">
    <citation type="submission" date="2019-08" db="EMBL/GenBank/DDBJ databases">
        <authorList>
            <person name="Kucharzyk K."/>
            <person name="Murdoch R.W."/>
            <person name="Higgins S."/>
            <person name="Loffler F."/>
        </authorList>
    </citation>
    <scope>NUCLEOTIDE SEQUENCE</scope>
</reference>
<dbReference type="Gene3D" id="3.40.50.1110">
    <property type="entry name" value="SGNH hydrolase"/>
    <property type="match status" value="1"/>
</dbReference>
<dbReference type="SUPFAM" id="SSF52266">
    <property type="entry name" value="SGNH hydrolase"/>
    <property type="match status" value="1"/>
</dbReference>
<evidence type="ECO:0000259" key="1">
    <source>
        <dbReference type="Pfam" id="PF13472"/>
    </source>
</evidence>